<dbReference type="OrthoDB" id="9800643at2"/>
<accession>A0A517DXP1</accession>
<evidence type="ECO:0000313" key="8">
    <source>
        <dbReference type="EMBL" id="QDR82129.1"/>
    </source>
</evidence>
<dbReference type="GO" id="GO:0102559">
    <property type="term" value="F:peptide chain release factor N(5)-glutamine methyltransferase activity"/>
    <property type="evidence" value="ECO:0007669"/>
    <property type="project" value="UniProtKB-EC"/>
</dbReference>
<dbReference type="Proteomes" id="UP000320776">
    <property type="component" value="Chromosome"/>
</dbReference>
<keyword evidence="2 5" id="KW-0808">Transferase</keyword>
<evidence type="ECO:0000256" key="2">
    <source>
        <dbReference type="ARBA" id="ARBA00022679"/>
    </source>
</evidence>
<dbReference type="InterPro" id="IPR019874">
    <property type="entry name" value="RF_methyltr_PrmC"/>
</dbReference>
<gene>
    <name evidence="5 8" type="primary">prmC</name>
    <name evidence="8" type="ORF">SPTER_35500</name>
</gene>
<evidence type="ECO:0000313" key="9">
    <source>
        <dbReference type="Proteomes" id="UP000320776"/>
    </source>
</evidence>
<keyword evidence="1 5" id="KW-0489">Methyltransferase</keyword>
<dbReference type="NCBIfam" id="TIGR00536">
    <property type="entry name" value="hemK_fam"/>
    <property type="match status" value="1"/>
</dbReference>
<dbReference type="AlphaFoldDB" id="A0A517DXP1"/>
<dbReference type="EC" id="2.1.1.297" evidence="5"/>
<proteinExistence type="inferred from homology"/>
<evidence type="ECO:0000259" key="7">
    <source>
        <dbReference type="Pfam" id="PF17827"/>
    </source>
</evidence>
<sequence>MAEQWTISSILNWTRQYFGAKGIDNPRLDAEVLLSHILGKDRLYLYTNFDQPLTPAELTAYRDAVKQRAVRLPVAYITGYKEFMGLDFAVSPAVLVPRPDTEILVAAALDRLAAGPDPYVADLGTGSGAIIVSILTKLMTARGVAVDISPAALATAQANAGRHGVLPRLMCRQGDLFAPLAGCKFDAILSNPPYIPDRDIAGLSAEVRREPRLALAGGPDGLDFYRRIVDSGAAYLQAGGFIAVEVGVNQARPVAALANTASRLTAAAIIKDYAGIERVVVFSLT</sequence>
<feature type="domain" description="Methyltransferase small" evidence="6">
    <location>
        <begin position="113"/>
        <end position="197"/>
    </location>
</feature>
<dbReference type="InterPro" id="IPR029063">
    <property type="entry name" value="SAM-dependent_MTases_sf"/>
</dbReference>
<comment type="function">
    <text evidence="5">Methylates the class 1 translation termination release factors RF1/PrfA and RF2/PrfB on the glutamine residue of the universally conserved GGQ motif.</text>
</comment>
<feature type="binding site" evidence="5">
    <location>
        <position position="191"/>
    </location>
    <ligand>
        <name>S-adenosyl-L-methionine</name>
        <dbReference type="ChEBI" id="CHEBI:59789"/>
    </ligand>
</feature>
<dbReference type="InterPro" id="IPR004556">
    <property type="entry name" value="HemK-like"/>
</dbReference>
<protein>
    <recommendedName>
        <fullName evidence="5">Release factor glutamine methyltransferase</fullName>
        <shortName evidence="5">RF MTase</shortName>
        <ecNumber evidence="5">2.1.1.297</ecNumber>
    </recommendedName>
    <alternativeName>
        <fullName evidence="5">N5-glutamine methyltransferase PrmC</fullName>
    </alternativeName>
    <alternativeName>
        <fullName evidence="5">Protein-(glutamine-N5) MTase PrmC</fullName>
    </alternativeName>
    <alternativeName>
        <fullName evidence="5">Protein-glutamine N-methyltransferase PrmC</fullName>
    </alternativeName>
</protein>
<dbReference type="Gene3D" id="3.40.50.150">
    <property type="entry name" value="Vaccinia Virus protein VP39"/>
    <property type="match status" value="1"/>
</dbReference>
<dbReference type="RefSeq" id="WP_144351549.1">
    <property type="nucleotide sequence ID" value="NZ_CP036259.1"/>
</dbReference>
<dbReference type="CDD" id="cd02440">
    <property type="entry name" value="AdoMet_MTases"/>
    <property type="match status" value="1"/>
</dbReference>
<evidence type="ECO:0000256" key="3">
    <source>
        <dbReference type="ARBA" id="ARBA00022691"/>
    </source>
</evidence>
<dbReference type="GO" id="GO:0003676">
    <property type="term" value="F:nucleic acid binding"/>
    <property type="evidence" value="ECO:0007669"/>
    <property type="project" value="InterPro"/>
</dbReference>
<dbReference type="Pfam" id="PF05175">
    <property type="entry name" value="MTS"/>
    <property type="match status" value="1"/>
</dbReference>
<dbReference type="HAMAP" id="MF_02126">
    <property type="entry name" value="RF_methyltr_PrmC"/>
    <property type="match status" value="1"/>
</dbReference>
<dbReference type="GO" id="GO:0032259">
    <property type="term" value="P:methylation"/>
    <property type="evidence" value="ECO:0007669"/>
    <property type="project" value="UniProtKB-KW"/>
</dbReference>
<comment type="similarity">
    <text evidence="5">Belongs to the protein N5-glutamine methyltransferase family. PrmC subfamily.</text>
</comment>
<dbReference type="KEGG" id="sted:SPTER_35500"/>
<keyword evidence="3 5" id="KW-0949">S-adenosyl-L-methionine</keyword>
<organism evidence="8 9">
    <name type="scientific">Sporomusa termitida</name>
    <dbReference type="NCBI Taxonomy" id="2377"/>
    <lineage>
        <taxon>Bacteria</taxon>
        <taxon>Bacillati</taxon>
        <taxon>Bacillota</taxon>
        <taxon>Negativicutes</taxon>
        <taxon>Selenomonadales</taxon>
        <taxon>Sporomusaceae</taxon>
        <taxon>Sporomusa</taxon>
    </lineage>
</organism>
<keyword evidence="9" id="KW-1185">Reference proteome</keyword>
<dbReference type="NCBIfam" id="TIGR03534">
    <property type="entry name" value="RF_mod_PrmC"/>
    <property type="match status" value="1"/>
</dbReference>
<feature type="binding site" evidence="5">
    <location>
        <begin position="191"/>
        <end position="194"/>
    </location>
    <ligand>
        <name>substrate</name>
    </ligand>
</feature>
<evidence type="ECO:0000256" key="1">
    <source>
        <dbReference type="ARBA" id="ARBA00022603"/>
    </source>
</evidence>
<dbReference type="Gene3D" id="1.10.8.10">
    <property type="entry name" value="DNA helicase RuvA subunit, C-terminal domain"/>
    <property type="match status" value="1"/>
</dbReference>
<dbReference type="PANTHER" id="PTHR18895:SF74">
    <property type="entry name" value="MTRF1L RELEASE FACTOR GLUTAMINE METHYLTRANSFERASE"/>
    <property type="match status" value="1"/>
</dbReference>
<evidence type="ECO:0000256" key="5">
    <source>
        <dbReference type="HAMAP-Rule" id="MF_02126"/>
    </source>
</evidence>
<dbReference type="InterPro" id="IPR040758">
    <property type="entry name" value="PrmC_N"/>
</dbReference>
<feature type="binding site" evidence="5">
    <location>
        <begin position="124"/>
        <end position="128"/>
    </location>
    <ligand>
        <name>S-adenosyl-L-methionine</name>
        <dbReference type="ChEBI" id="CHEBI:59789"/>
    </ligand>
</feature>
<comment type="caution">
    <text evidence="5">Lacks conserved residue(s) required for the propagation of feature annotation.</text>
</comment>
<name>A0A517DXP1_9FIRM</name>
<dbReference type="InterPro" id="IPR050320">
    <property type="entry name" value="N5-glutamine_MTase"/>
</dbReference>
<dbReference type="InterPro" id="IPR002052">
    <property type="entry name" value="DNA_methylase_N6_adenine_CS"/>
</dbReference>
<dbReference type="InterPro" id="IPR007848">
    <property type="entry name" value="Small_mtfrase_dom"/>
</dbReference>
<feature type="domain" description="Release factor glutamine methyltransferase N-terminal" evidence="7">
    <location>
        <begin position="10"/>
        <end position="79"/>
    </location>
</feature>
<comment type="catalytic activity">
    <reaction evidence="4 5">
        <text>L-glutaminyl-[peptide chain release factor] + S-adenosyl-L-methionine = N(5)-methyl-L-glutaminyl-[peptide chain release factor] + S-adenosyl-L-homocysteine + H(+)</text>
        <dbReference type="Rhea" id="RHEA:42896"/>
        <dbReference type="Rhea" id="RHEA-COMP:10271"/>
        <dbReference type="Rhea" id="RHEA-COMP:10272"/>
        <dbReference type="ChEBI" id="CHEBI:15378"/>
        <dbReference type="ChEBI" id="CHEBI:30011"/>
        <dbReference type="ChEBI" id="CHEBI:57856"/>
        <dbReference type="ChEBI" id="CHEBI:59789"/>
        <dbReference type="ChEBI" id="CHEBI:61891"/>
        <dbReference type="EC" id="2.1.1.297"/>
    </reaction>
</comment>
<feature type="binding site" evidence="5">
    <location>
        <position position="147"/>
    </location>
    <ligand>
        <name>S-adenosyl-L-methionine</name>
        <dbReference type="ChEBI" id="CHEBI:59789"/>
    </ligand>
</feature>
<evidence type="ECO:0000256" key="4">
    <source>
        <dbReference type="ARBA" id="ARBA00048391"/>
    </source>
</evidence>
<dbReference type="PANTHER" id="PTHR18895">
    <property type="entry name" value="HEMK METHYLTRANSFERASE"/>
    <property type="match status" value="1"/>
</dbReference>
<dbReference type="EMBL" id="CP036259">
    <property type="protein sequence ID" value="QDR82129.1"/>
    <property type="molecule type" value="Genomic_DNA"/>
</dbReference>
<dbReference type="SUPFAM" id="SSF53335">
    <property type="entry name" value="S-adenosyl-L-methionine-dependent methyltransferases"/>
    <property type="match status" value="1"/>
</dbReference>
<dbReference type="PROSITE" id="PS00092">
    <property type="entry name" value="N6_MTASE"/>
    <property type="match status" value="1"/>
</dbReference>
<reference evidence="8 9" key="1">
    <citation type="submission" date="2019-02" db="EMBL/GenBank/DDBJ databases">
        <title>Closed genome of Sporomusa termitida DSM 4440.</title>
        <authorList>
            <person name="Poehlein A."/>
            <person name="Daniel R."/>
        </authorList>
    </citation>
    <scope>NUCLEOTIDE SEQUENCE [LARGE SCALE GENOMIC DNA]</scope>
    <source>
        <strain evidence="8 9">DSM 4440</strain>
    </source>
</reference>
<dbReference type="Pfam" id="PF17827">
    <property type="entry name" value="PrmC_N"/>
    <property type="match status" value="1"/>
</dbReference>
<evidence type="ECO:0000259" key="6">
    <source>
        <dbReference type="Pfam" id="PF05175"/>
    </source>
</evidence>